<name>A0A4Q2S5C0_9HYPH</name>
<dbReference type="AlphaFoldDB" id="A0A4Q2S5C0"/>
<dbReference type="OrthoDB" id="8276610at2"/>
<evidence type="ECO:0000313" key="1">
    <source>
        <dbReference type="EMBL" id="RYB97099.1"/>
    </source>
</evidence>
<sequence>MPKFRYFALKKNDAPPSALKAVHSEFLRTGRISRRREDWVAEERRYLTHEEVAERTGRKLEAAGETTHERINAFHRSIRFPKLIFHRTLENQPHLGYCHVTAARTSFARFADVKWAFYLTNFFADIGGTEQFFERIRPDFSRMYFAVAIQPDHDSRTMAIDRSVRDNGVLFRTRDPKEALKNVLMLGARDVELRKIIAAL</sequence>
<dbReference type="Pfam" id="PF20361">
    <property type="entry name" value="DUF6656"/>
    <property type="match status" value="1"/>
</dbReference>
<protein>
    <submittedName>
        <fullName evidence="1">Uncharacterized protein</fullName>
    </submittedName>
</protein>
<comment type="caution">
    <text evidence="1">The sequence shown here is derived from an EMBL/GenBank/DDBJ whole genome shotgun (WGS) entry which is preliminary data.</text>
</comment>
<dbReference type="RefSeq" id="WP_129334530.1">
    <property type="nucleotide sequence ID" value="NZ_SDVB01000391.1"/>
</dbReference>
<organism evidence="1 2">
    <name type="scientific">Ciceribacter ferrooxidans</name>
    <dbReference type="NCBI Taxonomy" id="2509717"/>
    <lineage>
        <taxon>Bacteria</taxon>
        <taxon>Pseudomonadati</taxon>
        <taxon>Pseudomonadota</taxon>
        <taxon>Alphaproteobacteria</taxon>
        <taxon>Hyphomicrobiales</taxon>
        <taxon>Rhizobiaceae</taxon>
        <taxon>Ciceribacter</taxon>
    </lineage>
</organism>
<gene>
    <name evidence="1" type="ORF">EUU22_24195</name>
</gene>
<dbReference type="EMBL" id="SDVB01000391">
    <property type="protein sequence ID" value="RYB97099.1"/>
    <property type="molecule type" value="Genomic_DNA"/>
</dbReference>
<reference evidence="1 2" key="1">
    <citation type="submission" date="2019-01" db="EMBL/GenBank/DDBJ databases">
        <authorList>
            <person name="Deng T."/>
        </authorList>
    </citation>
    <scope>NUCLEOTIDE SEQUENCE [LARGE SCALE GENOMIC DNA]</scope>
    <source>
        <strain evidence="1 2">F8825</strain>
    </source>
</reference>
<dbReference type="Proteomes" id="UP000291088">
    <property type="component" value="Unassembled WGS sequence"/>
</dbReference>
<keyword evidence="2" id="KW-1185">Reference proteome</keyword>
<accession>A0A4Q2S5C0</accession>
<proteinExistence type="predicted"/>
<dbReference type="InterPro" id="IPR046597">
    <property type="entry name" value="DUF6656"/>
</dbReference>
<evidence type="ECO:0000313" key="2">
    <source>
        <dbReference type="Proteomes" id="UP000291088"/>
    </source>
</evidence>